<keyword evidence="1" id="KW-0472">Membrane</keyword>
<keyword evidence="1" id="KW-0812">Transmembrane</keyword>
<evidence type="ECO:0008006" key="4">
    <source>
        <dbReference type="Google" id="ProtNLM"/>
    </source>
</evidence>
<dbReference type="EMBL" id="JAEUBG010003683">
    <property type="protein sequence ID" value="KAH3682479.1"/>
    <property type="molecule type" value="Genomic_DNA"/>
</dbReference>
<reference evidence="2" key="1">
    <citation type="journal article" date="2021" name="Open Biol.">
        <title>Shared evolutionary footprints suggest mitochondrial oxidative damage underlies multiple complex I losses in fungi.</title>
        <authorList>
            <person name="Schikora-Tamarit M.A."/>
            <person name="Marcet-Houben M."/>
            <person name="Nosek J."/>
            <person name="Gabaldon T."/>
        </authorList>
    </citation>
    <scope>NUCLEOTIDE SEQUENCE</scope>
    <source>
        <strain evidence="2">CBS2887</strain>
    </source>
</reference>
<feature type="transmembrane region" description="Helical" evidence="1">
    <location>
        <begin position="35"/>
        <end position="60"/>
    </location>
</feature>
<evidence type="ECO:0000256" key="1">
    <source>
        <dbReference type="SAM" id="Phobius"/>
    </source>
</evidence>
<keyword evidence="3" id="KW-1185">Reference proteome</keyword>
<proteinExistence type="predicted"/>
<reference evidence="2" key="2">
    <citation type="submission" date="2021-01" db="EMBL/GenBank/DDBJ databases">
        <authorList>
            <person name="Schikora-Tamarit M.A."/>
        </authorList>
    </citation>
    <scope>NUCLEOTIDE SEQUENCE</scope>
    <source>
        <strain evidence="2">CBS2887</strain>
    </source>
</reference>
<evidence type="ECO:0000313" key="3">
    <source>
        <dbReference type="Proteomes" id="UP000774326"/>
    </source>
</evidence>
<gene>
    <name evidence="2" type="ORF">WICPIJ_006572</name>
</gene>
<sequence>MSELREDADVGADDCMLSSHRTKKWKETAQDCSHFAFVVLGCSVVGFVGMVACGCLVATVDAGGYVDADSVADADSGVDFDVVAYDVVVVVVVAEKQSEQEDDAVVVVVVVAVAVR</sequence>
<dbReference type="Proteomes" id="UP000774326">
    <property type="component" value="Unassembled WGS sequence"/>
</dbReference>
<accession>A0A9P8Q415</accession>
<protein>
    <recommendedName>
        <fullName evidence="4">Transmembrane protein</fullName>
    </recommendedName>
</protein>
<organism evidence="2 3">
    <name type="scientific">Wickerhamomyces pijperi</name>
    <name type="common">Yeast</name>
    <name type="synonym">Pichia pijperi</name>
    <dbReference type="NCBI Taxonomy" id="599730"/>
    <lineage>
        <taxon>Eukaryota</taxon>
        <taxon>Fungi</taxon>
        <taxon>Dikarya</taxon>
        <taxon>Ascomycota</taxon>
        <taxon>Saccharomycotina</taxon>
        <taxon>Saccharomycetes</taxon>
        <taxon>Phaffomycetales</taxon>
        <taxon>Wickerhamomycetaceae</taxon>
        <taxon>Wickerhamomyces</taxon>
    </lineage>
</organism>
<evidence type="ECO:0000313" key="2">
    <source>
        <dbReference type="EMBL" id="KAH3682479.1"/>
    </source>
</evidence>
<dbReference type="AlphaFoldDB" id="A0A9P8Q415"/>
<keyword evidence="1" id="KW-1133">Transmembrane helix</keyword>
<name>A0A9P8Q415_WICPI</name>
<comment type="caution">
    <text evidence="2">The sequence shown here is derived from an EMBL/GenBank/DDBJ whole genome shotgun (WGS) entry which is preliminary data.</text>
</comment>